<dbReference type="EMBL" id="KL197747">
    <property type="protein sequence ID" value="KDQ51608.1"/>
    <property type="molecule type" value="Genomic_DNA"/>
</dbReference>
<dbReference type="Gene3D" id="1.10.510.10">
    <property type="entry name" value="Transferase(Phosphotransferase) domain 1"/>
    <property type="match status" value="1"/>
</dbReference>
<keyword evidence="1" id="KW-0547">Nucleotide-binding</keyword>
<dbReference type="GO" id="GO:0004674">
    <property type="term" value="F:protein serine/threonine kinase activity"/>
    <property type="evidence" value="ECO:0007669"/>
    <property type="project" value="TreeGrafter"/>
</dbReference>
<sequence>MPDWVPSWTTTKRHRLRCEDYQHFRYYQFIDATRLSDGTLVALKKVRKSIHPYEVEILSYLSSDPLSSDPQNHCVALYDVLQVPDDEDLTIVVMPYLRAFDNPRFDTYGEAIACFQQLFDGLQFLHRHLIAHRDNHNLNIMLDPTSLYPNSFHPVQTKRKPNFDRNAKHYTRTQRPTKYLFIDFGISRRYKPEDMPPNEPIIDGADRTVPEFREEVAERTGLSCNPFPTDIYYMGNMIREEFIQKRIGFEFMEPLVADMVQDDPSKRPTIDEVEARFADIRKSLGSWKLRSRVVEMEDDSFSGFLRGIAHWRRRLWFIVRRVPAVPMP</sequence>
<reference evidence="5" key="1">
    <citation type="journal article" date="2014" name="Proc. Natl. Acad. Sci. U.S.A.">
        <title>Extensive sampling of basidiomycete genomes demonstrates inadequacy of the white-rot/brown-rot paradigm for wood decay fungi.</title>
        <authorList>
            <person name="Riley R."/>
            <person name="Salamov A.A."/>
            <person name="Brown D.W."/>
            <person name="Nagy L.G."/>
            <person name="Floudas D."/>
            <person name="Held B.W."/>
            <person name="Levasseur A."/>
            <person name="Lombard V."/>
            <person name="Morin E."/>
            <person name="Otillar R."/>
            <person name="Lindquist E.A."/>
            <person name="Sun H."/>
            <person name="LaButti K.M."/>
            <person name="Schmutz J."/>
            <person name="Jabbour D."/>
            <person name="Luo H."/>
            <person name="Baker S.E."/>
            <person name="Pisabarro A.G."/>
            <person name="Walton J.D."/>
            <person name="Blanchette R.A."/>
            <person name="Henrissat B."/>
            <person name="Martin F."/>
            <person name="Cullen D."/>
            <person name="Hibbett D.S."/>
            <person name="Grigoriev I.V."/>
        </authorList>
    </citation>
    <scope>NUCLEOTIDE SEQUENCE [LARGE SCALE GENOMIC DNA]</scope>
    <source>
        <strain evidence="5">MUCL 33604</strain>
    </source>
</reference>
<dbReference type="PROSITE" id="PS50011">
    <property type="entry name" value="PROTEIN_KINASE_DOM"/>
    <property type="match status" value="1"/>
</dbReference>
<dbReference type="InterPro" id="IPR000719">
    <property type="entry name" value="Prot_kinase_dom"/>
</dbReference>
<dbReference type="SUPFAM" id="SSF56112">
    <property type="entry name" value="Protein kinase-like (PK-like)"/>
    <property type="match status" value="1"/>
</dbReference>
<dbReference type="HOGENOM" id="CLU_044121_2_1_1"/>
<dbReference type="SMART" id="SM00220">
    <property type="entry name" value="S_TKc"/>
    <property type="match status" value="1"/>
</dbReference>
<dbReference type="GO" id="GO:0035556">
    <property type="term" value="P:intracellular signal transduction"/>
    <property type="evidence" value="ECO:0007669"/>
    <property type="project" value="TreeGrafter"/>
</dbReference>
<dbReference type="Proteomes" id="UP000027265">
    <property type="component" value="Unassembled WGS sequence"/>
</dbReference>
<proteinExistence type="predicted"/>
<dbReference type="InParanoid" id="A0A067P9K8"/>
<dbReference type="OrthoDB" id="5987198at2759"/>
<organism evidence="4 5">
    <name type="scientific">Jaapia argillacea MUCL 33604</name>
    <dbReference type="NCBI Taxonomy" id="933084"/>
    <lineage>
        <taxon>Eukaryota</taxon>
        <taxon>Fungi</taxon>
        <taxon>Dikarya</taxon>
        <taxon>Basidiomycota</taxon>
        <taxon>Agaricomycotina</taxon>
        <taxon>Agaricomycetes</taxon>
        <taxon>Agaricomycetidae</taxon>
        <taxon>Jaapiales</taxon>
        <taxon>Jaapiaceae</taxon>
        <taxon>Jaapia</taxon>
    </lineage>
</organism>
<dbReference type="GO" id="GO:0005737">
    <property type="term" value="C:cytoplasm"/>
    <property type="evidence" value="ECO:0007669"/>
    <property type="project" value="TreeGrafter"/>
</dbReference>
<dbReference type="PANTHER" id="PTHR24346:SF30">
    <property type="entry name" value="MATERNAL EMBRYONIC LEUCINE ZIPPER KINASE"/>
    <property type="match status" value="1"/>
</dbReference>
<dbReference type="STRING" id="933084.A0A067P9K8"/>
<dbReference type="PANTHER" id="PTHR24346">
    <property type="entry name" value="MAP/MICROTUBULE AFFINITY-REGULATING KINASE"/>
    <property type="match status" value="1"/>
</dbReference>
<evidence type="ECO:0000256" key="1">
    <source>
        <dbReference type="ARBA" id="ARBA00022741"/>
    </source>
</evidence>
<dbReference type="GO" id="GO:0005524">
    <property type="term" value="F:ATP binding"/>
    <property type="evidence" value="ECO:0007669"/>
    <property type="project" value="UniProtKB-KW"/>
</dbReference>
<keyword evidence="2" id="KW-0067">ATP-binding</keyword>
<evidence type="ECO:0000256" key="2">
    <source>
        <dbReference type="ARBA" id="ARBA00022840"/>
    </source>
</evidence>
<evidence type="ECO:0000313" key="5">
    <source>
        <dbReference type="Proteomes" id="UP000027265"/>
    </source>
</evidence>
<evidence type="ECO:0000313" key="4">
    <source>
        <dbReference type="EMBL" id="KDQ51608.1"/>
    </source>
</evidence>
<dbReference type="AlphaFoldDB" id="A0A067P9K8"/>
<protein>
    <recommendedName>
        <fullName evidence="3">Protein kinase domain-containing protein</fullName>
    </recommendedName>
</protein>
<evidence type="ECO:0000259" key="3">
    <source>
        <dbReference type="PROSITE" id="PS50011"/>
    </source>
</evidence>
<feature type="domain" description="Protein kinase" evidence="3">
    <location>
        <begin position="1"/>
        <end position="305"/>
    </location>
</feature>
<dbReference type="InterPro" id="IPR011009">
    <property type="entry name" value="Kinase-like_dom_sf"/>
</dbReference>
<accession>A0A067P9K8</accession>
<gene>
    <name evidence="4" type="ORF">JAAARDRAFT_41078</name>
</gene>
<name>A0A067P9K8_9AGAM</name>
<keyword evidence="5" id="KW-1185">Reference proteome</keyword>